<feature type="compositionally biased region" description="Basic and acidic residues" evidence="6">
    <location>
        <begin position="300"/>
        <end position="310"/>
    </location>
</feature>
<keyword evidence="10" id="KW-1185">Reference proteome</keyword>
<dbReference type="InterPro" id="IPR013785">
    <property type="entry name" value="Aldolase_TIM"/>
</dbReference>
<dbReference type="EMBL" id="AZHF01000003">
    <property type="protein sequence ID" value="OAA77212.1"/>
    <property type="molecule type" value="Genomic_DNA"/>
</dbReference>
<dbReference type="CDD" id="cd00947">
    <property type="entry name" value="TBP_aldolase_IIB"/>
    <property type="match status" value="1"/>
</dbReference>
<proteinExistence type="predicted"/>
<dbReference type="GO" id="GO:0043565">
    <property type="term" value="F:sequence-specific DNA binding"/>
    <property type="evidence" value="ECO:0007669"/>
    <property type="project" value="TreeGrafter"/>
</dbReference>
<evidence type="ECO:0000256" key="6">
    <source>
        <dbReference type="SAM" id="MobiDB-lite"/>
    </source>
</evidence>
<accession>A0A162K312</accession>
<dbReference type="GO" id="GO:0006351">
    <property type="term" value="P:DNA-templated transcription"/>
    <property type="evidence" value="ECO:0007669"/>
    <property type="project" value="InterPro"/>
</dbReference>
<dbReference type="GO" id="GO:0005634">
    <property type="term" value="C:nucleus"/>
    <property type="evidence" value="ECO:0007669"/>
    <property type="project" value="UniProtKB-SubCell"/>
</dbReference>
<dbReference type="STRING" id="1081108.A0A162K312"/>
<dbReference type="Proteomes" id="UP000076881">
    <property type="component" value="Unassembled WGS sequence"/>
</dbReference>
<dbReference type="Pfam" id="PF04082">
    <property type="entry name" value="Fungal_trans"/>
    <property type="match status" value="1"/>
</dbReference>
<evidence type="ECO:0000313" key="9">
    <source>
        <dbReference type="EMBL" id="OAA77212.1"/>
    </source>
</evidence>
<dbReference type="GO" id="GO:0016832">
    <property type="term" value="F:aldehyde-lyase activity"/>
    <property type="evidence" value="ECO:0007669"/>
    <property type="project" value="InterPro"/>
</dbReference>
<feature type="region of interest" description="Disordered" evidence="6">
    <location>
        <begin position="300"/>
        <end position="329"/>
    </location>
</feature>
<comment type="subcellular location">
    <subcellularLocation>
        <location evidence="1">Nucleus</location>
    </subcellularLocation>
</comment>
<evidence type="ECO:0000256" key="5">
    <source>
        <dbReference type="ARBA" id="ARBA00023242"/>
    </source>
</evidence>
<dbReference type="SUPFAM" id="SSF51569">
    <property type="entry name" value="Aldolase"/>
    <property type="match status" value="1"/>
</dbReference>
<keyword evidence="7" id="KW-0472">Membrane</keyword>
<evidence type="ECO:0000256" key="7">
    <source>
        <dbReference type="SAM" id="Phobius"/>
    </source>
</evidence>
<feature type="domain" description="Xylanolytic transcriptional activator regulatory" evidence="8">
    <location>
        <begin position="553"/>
        <end position="624"/>
    </location>
</feature>
<dbReference type="GO" id="GO:0045944">
    <property type="term" value="P:positive regulation of transcription by RNA polymerase II"/>
    <property type="evidence" value="ECO:0007669"/>
    <property type="project" value="TreeGrafter"/>
</dbReference>
<dbReference type="OrthoDB" id="2558351at2759"/>
<comment type="caution">
    <text evidence="9">The sequence shown here is derived from an EMBL/GenBank/DDBJ whole genome shotgun (WGS) entry which is preliminary data.</text>
</comment>
<dbReference type="AlphaFoldDB" id="A0A162K312"/>
<feature type="compositionally biased region" description="Polar residues" evidence="6">
    <location>
        <begin position="312"/>
        <end position="329"/>
    </location>
</feature>
<sequence>MAFPQNNRTWKIIHDAQKGGYAVGAFCVYNTEGVLAVIRAAEKKRSPAIIQLFPWTLHFQGPAFVQYVADVSHGASVPISVHLDHCLKPEDADIALQCAFDSIMIDGSLFETEENIRYVKSVVERARDKGITIEAELGRIEGGEDGIPMLELDGLLTDPDFALQFVKETGVHFLAPSFGNVHGPYPPGGAEKHWQISRLKQIHEKLGNGVPLVLHGTHPLSDDLLHLSMAHGVVKMNQNRNVRLGYHEYVEKNCARVELTELQEQGVEEYCKGVEHMMEVFSLFLRSAIYARACADRSDSLEVSDSERNRPKTSQASSPPPYSENSASASGLVLDSNASEFAEMPVDQGWTNRISSNKVQDVLIVYTGDASIQSFLRKVSSHLSRVGRYLPRSLFGGEQETHYEKNYSHVCILPDKETARSYLNCYFEHASISYRFVSHEQINEHLDQVYAELESALQEDTEMAKLLFVMGIGCIWMASWKKEALSPWKRKAYAGRVLRVATTLILLPRYKLLCSGQSRLERLRDSFSPPLELLQAYVLKCQLELYFGRINSAWLTLGLAVRLGQLSNIQRKLHSEDAMKAHAHISLFWAMYMMDRYLAVALGLPFAIQDADITVPLVPELSEQVGRSLGQDETRLWVGVVAHVRLAQIIGHIMAALYSVTASASPPADSIMGALELELRQWLSQTPPFFHPKPESEAAPEPLFYDVPWKFKRQQRTIQGAFFFANMLLYRGYLLREFLQQVPDTPRRGPCPARVAKCVENAMAMLALAAEFGAEDLHYNSTFWISTHFIYCAISVLLVYLSLYQECDGTDRIKAAVELAIKTHLNNTDDQCDATGEGAETLTWEHQRGQVKLSSGLLSPTQRDGGTETLGPSLDVFSSGEVAVNGPWESSGPTEDALSTMAYFGPFDTSGDFDVVMSIGFDSHSALDTLRNDGFFEFQ</sequence>
<evidence type="ECO:0000256" key="2">
    <source>
        <dbReference type="ARBA" id="ARBA00023015"/>
    </source>
</evidence>
<dbReference type="Gene3D" id="3.20.20.70">
    <property type="entry name" value="Aldolase class I"/>
    <property type="match status" value="1"/>
</dbReference>
<keyword evidence="5" id="KW-0539">Nucleus</keyword>
<feature type="transmembrane region" description="Helical" evidence="7">
    <location>
        <begin position="783"/>
        <end position="804"/>
    </location>
</feature>
<evidence type="ECO:0000256" key="4">
    <source>
        <dbReference type="ARBA" id="ARBA00023163"/>
    </source>
</evidence>
<dbReference type="GO" id="GO:0005975">
    <property type="term" value="P:carbohydrate metabolic process"/>
    <property type="evidence" value="ECO:0007669"/>
    <property type="project" value="InterPro"/>
</dbReference>
<dbReference type="CDD" id="cd12148">
    <property type="entry name" value="fungal_TF_MHR"/>
    <property type="match status" value="1"/>
</dbReference>
<keyword evidence="7" id="KW-0812">Transmembrane</keyword>
<evidence type="ECO:0000256" key="1">
    <source>
        <dbReference type="ARBA" id="ARBA00004123"/>
    </source>
</evidence>
<dbReference type="InterPro" id="IPR000771">
    <property type="entry name" value="FBA_II"/>
</dbReference>
<keyword evidence="2" id="KW-0805">Transcription regulation</keyword>
<evidence type="ECO:0000259" key="8">
    <source>
        <dbReference type="SMART" id="SM00906"/>
    </source>
</evidence>
<gene>
    <name evidence="9" type="ORF">LEL_04035</name>
</gene>
<dbReference type="InterPro" id="IPR051711">
    <property type="entry name" value="Stress_Response_Reg"/>
</dbReference>
<dbReference type="GO" id="GO:0008270">
    <property type="term" value="F:zinc ion binding"/>
    <property type="evidence" value="ECO:0007669"/>
    <property type="project" value="InterPro"/>
</dbReference>
<dbReference type="PANTHER" id="PTHR47540:SF2">
    <property type="entry name" value="ZN(II)2CYS6 TRANSCRIPTION FACTOR (EUROFUNG)"/>
    <property type="match status" value="1"/>
</dbReference>
<protein>
    <submittedName>
        <fullName evidence="9">Fructose-bisphosphate aldolase</fullName>
    </submittedName>
</protein>
<dbReference type="Pfam" id="PF01116">
    <property type="entry name" value="F_bP_aldolase"/>
    <property type="match status" value="1"/>
</dbReference>
<evidence type="ECO:0000313" key="10">
    <source>
        <dbReference type="Proteomes" id="UP000076881"/>
    </source>
</evidence>
<dbReference type="InterPro" id="IPR007219">
    <property type="entry name" value="XnlR_reg_dom"/>
</dbReference>
<keyword evidence="7" id="KW-1133">Transmembrane helix</keyword>
<dbReference type="SMART" id="SM00906">
    <property type="entry name" value="Fungal_trans"/>
    <property type="match status" value="1"/>
</dbReference>
<keyword evidence="3" id="KW-0238">DNA-binding</keyword>
<name>A0A162K312_CORDF</name>
<reference evidence="9 10" key="1">
    <citation type="journal article" date="2016" name="Genome Biol. Evol.">
        <title>Divergent and convergent evolution of fungal pathogenicity.</title>
        <authorList>
            <person name="Shang Y."/>
            <person name="Xiao G."/>
            <person name="Zheng P."/>
            <person name="Cen K."/>
            <person name="Zhan S."/>
            <person name="Wang C."/>
        </authorList>
    </citation>
    <scope>NUCLEOTIDE SEQUENCE [LARGE SCALE GENOMIC DNA]</scope>
    <source>
        <strain evidence="9 10">RCEF 1005</strain>
    </source>
</reference>
<organism evidence="9 10">
    <name type="scientific">Akanthomyces lecanii RCEF 1005</name>
    <dbReference type="NCBI Taxonomy" id="1081108"/>
    <lineage>
        <taxon>Eukaryota</taxon>
        <taxon>Fungi</taxon>
        <taxon>Dikarya</taxon>
        <taxon>Ascomycota</taxon>
        <taxon>Pezizomycotina</taxon>
        <taxon>Sordariomycetes</taxon>
        <taxon>Hypocreomycetidae</taxon>
        <taxon>Hypocreales</taxon>
        <taxon>Cordycipitaceae</taxon>
        <taxon>Akanthomyces</taxon>
        <taxon>Cordyceps confragosa</taxon>
    </lineage>
</organism>
<evidence type="ECO:0000256" key="3">
    <source>
        <dbReference type="ARBA" id="ARBA00023125"/>
    </source>
</evidence>
<dbReference type="PANTHER" id="PTHR47540">
    <property type="entry name" value="THIAMINE REPRESSIBLE GENES REGULATORY PROTEIN THI5"/>
    <property type="match status" value="1"/>
</dbReference>
<keyword evidence="4" id="KW-0804">Transcription</keyword>